<organism evidence="1 2">
    <name type="scientific">Eumeta variegata</name>
    <name type="common">Bagworm moth</name>
    <name type="synonym">Eumeta japonica</name>
    <dbReference type="NCBI Taxonomy" id="151549"/>
    <lineage>
        <taxon>Eukaryota</taxon>
        <taxon>Metazoa</taxon>
        <taxon>Ecdysozoa</taxon>
        <taxon>Arthropoda</taxon>
        <taxon>Hexapoda</taxon>
        <taxon>Insecta</taxon>
        <taxon>Pterygota</taxon>
        <taxon>Neoptera</taxon>
        <taxon>Endopterygota</taxon>
        <taxon>Lepidoptera</taxon>
        <taxon>Glossata</taxon>
        <taxon>Ditrysia</taxon>
        <taxon>Tineoidea</taxon>
        <taxon>Psychidae</taxon>
        <taxon>Oiketicinae</taxon>
        <taxon>Eumeta</taxon>
    </lineage>
</organism>
<gene>
    <name evidence="1" type="ORF">EVAR_30456_1</name>
</gene>
<dbReference type="EMBL" id="BGZK01000437">
    <property type="protein sequence ID" value="GBP43499.1"/>
    <property type="molecule type" value="Genomic_DNA"/>
</dbReference>
<evidence type="ECO:0000313" key="2">
    <source>
        <dbReference type="Proteomes" id="UP000299102"/>
    </source>
</evidence>
<comment type="caution">
    <text evidence="1">The sequence shown here is derived from an EMBL/GenBank/DDBJ whole genome shotgun (WGS) entry which is preliminary data.</text>
</comment>
<name>A0A4C1VZ24_EUMVA</name>
<protein>
    <submittedName>
        <fullName evidence="1">Uncharacterized protein</fullName>
    </submittedName>
</protein>
<keyword evidence="2" id="KW-1185">Reference proteome</keyword>
<proteinExistence type="predicted"/>
<dbReference type="Proteomes" id="UP000299102">
    <property type="component" value="Unassembled WGS sequence"/>
</dbReference>
<reference evidence="1 2" key="1">
    <citation type="journal article" date="2019" name="Commun. Biol.">
        <title>The bagworm genome reveals a unique fibroin gene that provides high tensile strength.</title>
        <authorList>
            <person name="Kono N."/>
            <person name="Nakamura H."/>
            <person name="Ohtoshi R."/>
            <person name="Tomita M."/>
            <person name="Numata K."/>
            <person name="Arakawa K."/>
        </authorList>
    </citation>
    <scope>NUCLEOTIDE SEQUENCE [LARGE SCALE GENOMIC DNA]</scope>
</reference>
<dbReference type="OrthoDB" id="425681at2759"/>
<sequence>MRIVIAFLSCAKSLTCEANTMFGHGIHSITWWTGEDKSIIDLTIVDERLRSQVVDTRVYRVVKCETGGARYGSDLAHLRRICIEMSPAAGRHFTAPAQVGRRDGTR</sequence>
<evidence type="ECO:0000313" key="1">
    <source>
        <dbReference type="EMBL" id="GBP43499.1"/>
    </source>
</evidence>
<accession>A0A4C1VZ24</accession>
<dbReference type="AlphaFoldDB" id="A0A4C1VZ24"/>